<dbReference type="SUPFAM" id="SSF52743">
    <property type="entry name" value="Subtilisin-like"/>
    <property type="match status" value="1"/>
</dbReference>
<reference evidence="9 10" key="1">
    <citation type="submission" date="2018-06" db="EMBL/GenBank/DDBJ databases">
        <title>Genomic Encyclopedia of Type Strains, Phase IV (KMG-IV): sequencing the most valuable type-strain genomes for metagenomic binning, comparative biology and taxonomic classification.</title>
        <authorList>
            <person name="Goeker M."/>
        </authorList>
    </citation>
    <scope>NUCLEOTIDE SEQUENCE [LARGE SCALE GENOMIC DNA]</scope>
    <source>
        <strain evidence="9 10">DSM 24032</strain>
    </source>
</reference>
<dbReference type="GO" id="GO:0016020">
    <property type="term" value="C:membrane"/>
    <property type="evidence" value="ECO:0007669"/>
    <property type="project" value="TreeGrafter"/>
</dbReference>
<evidence type="ECO:0000256" key="4">
    <source>
        <dbReference type="PIRSR" id="PIRSR615500-1"/>
    </source>
</evidence>
<sequence>MRVAALLTLVLASNPCFGQAKASFEYTKRGVSAELVDHGDFYQHPDGSRIRFLRKQGVFALEQVASSAKGKTVNLADRLSAQFGGQVELVKNHGLGLMSVVKVNDRIKSKQFASVTAHMLKSADASILAVQPVLANSRGSGDILVTEKLLVKLNDGLSSEALAEVLARFNLSVNRRLKASGSVYSMTARGTHNVASRFALVRSVMSDPRVEWAQPQFKTRAFKTAFEPTNNPLYTEQWHLQNTGKGGSRCDTDCDANNAWGLGAPSSGQEGAAELSGAGMVIAIIDDGVQLNHEDLTIWENPLEISGNDIDDDGNGYVDDLNGWDFVDDDSSAPFSCGEDATRGPDNDPSPQAFTACVNINGDDVEQDNHGTAVAGIAAAINNNVGVVGSAYSAKILPIRLISEFDADPNSDFCARAVEAMTYAGTYAHVINNSWGMEEGTCPALDLVIADIVDGTLADLGPGTTAPLRANEPIRKGKGSPVIFAAGNSASGWLKVTVPVTAGKHAYEWRFLRSDFPLDDLTEDDAARLDDIRFPDGTNEGFESGLEGFTNACALNSCIGCSTENASACTLWSINTNPDFSRSGSSAQIDMTNRQCIYSYLNTIKDGPAGDISFWIWVSTDQQTFSDKFEFLVDGKEKLSFGDIPRFVDDAVGYPANVAKAIAVGASDAGDLSGVTSADLAAEERAAYSQFGDSLDVLAPSDNQHLGIVTTDRYGANGEGYNSNRSIGGVSWTSPTYNDPPYTDDFGGTSAAAPLVAGIAAAMIAADQAIDNNSSNDITAAEVEAVLRVTADKIGRRGAAAYDLDGNTRSLFYGYGRVNMFGALKSVLGLSDVDTNSCAPEAFSYARQSDPLLAGLTPQSAEFCPALGPTVPDSSSCFVVPTANSNAVVFCL</sequence>
<feature type="chain" id="PRO_5017268601" evidence="7">
    <location>
        <begin position="19"/>
        <end position="892"/>
    </location>
</feature>
<dbReference type="PRINTS" id="PR00723">
    <property type="entry name" value="SUBTILISIN"/>
</dbReference>
<feature type="active site" description="Charge relay system" evidence="4 5">
    <location>
        <position position="750"/>
    </location>
</feature>
<feature type="signal peptide" evidence="7">
    <location>
        <begin position="1"/>
        <end position="18"/>
    </location>
</feature>
<dbReference type="InterPro" id="IPR022398">
    <property type="entry name" value="Peptidase_S8_His-AS"/>
</dbReference>
<dbReference type="InterPro" id="IPR036852">
    <property type="entry name" value="Peptidase_S8/S53_dom_sf"/>
</dbReference>
<dbReference type="PROSITE" id="PS00136">
    <property type="entry name" value="SUBTILASE_ASP"/>
    <property type="match status" value="1"/>
</dbReference>
<dbReference type="PANTHER" id="PTHR42884">
    <property type="entry name" value="PROPROTEIN CONVERTASE SUBTILISIN/KEXIN-RELATED"/>
    <property type="match status" value="1"/>
</dbReference>
<dbReference type="Gene3D" id="3.40.50.200">
    <property type="entry name" value="Peptidase S8/S53 domain"/>
    <property type="match status" value="2"/>
</dbReference>
<evidence type="ECO:0000256" key="2">
    <source>
        <dbReference type="ARBA" id="ARBA00022801"/>
    </source>
</evidence>
<dbReference type="InterPro" id="IPR023828">
    <property type="entry name" value="Peptidase_S8_Ser-AS"/>
</dbReference>
<feature type="active site" description="Charge relay system" evidence="4 5">
    <location>
        <position position="286"/>
    </location>
</feature>
<dbReference type="EMBL" id="QNRT01000001">
    <property type="protein sequence ID" value="RBP53493.1"/>
    <property type="molecule type" value="Genomic_DNA"/>
</dbReference>
<dbReference type="AlphaFoldDB" id="A0A395JQ73"/>
<dbReference type="InterPro" id="IPR018247">
    <property type="entry name" value="EF_Hand_1_Ca_BS"/>
</dbReference>
<dbReference type="InParanoid" id="A0A395JQ73"/>
<dbReference type="PROSITE" id="PS00137">
    <property type="entry name" value="SUBTILASE_HIS"/>
    <property type="match status" value="1"/>
</dbReference>
<evidence type="ECO:0000313" key="9">
    <source>
        <dbReference type="EMBL" id="RBP53493.1"/>
    </source>
</evidence>
<dbReference type="PANTHER" id="PTHR42884:SF14">
    <property type="entry name" value="NEUROENDOCRINE CONVERTASE 1"/>
    <property type="match status" value="1"/>
</dbReference>
<keyword evidence="7" id="KW-0732">Signal</keyword>
<keyword evidence="2 5" id="KW-0378">Hydrolase</keyword>
<name>A0A395JQ73_9GAMM</name>
<feature type="domain" description="Peptidase S8/S53" evidence="8">
    <location>
        <begin position="277"/>
        <end position="492"/>
    </location>
</feature>
<comment type="similarity">
    <text evidence="5 6">Belongs to the peptidase S8 family.</text>
</comment>
<proteinExistence type="inferred from homology"/>
<organism evidence="9 10">
    <name type="scientific">Arenicella xantha</name>
    <dbReference type="NCBI Taxonomy" id="644221"/>
    <lineage>
        <taxon>Bacteria</taxon>
        <taxon>Pseudomonadati</taxon>
        <taxon>Pseudomonadota</taxon>
        <taxon>Gammaproteobacteria</taxon>
        <taxon>Arenicellales</taxon>
        <taxon>Arenicellaceae</taxon>
        <taxon>Arenicella</taxon>
    </lineage>
</organism>
<feature type="domain" description="Peptidase S8/S53" evidence="8">
    <location>
        <begin position="651"/>
        <end position="816"/>
    </location>
</feature>
<evidence type="ECO:0000313" key="10">
    <source>
        <dbReference type="Proteomes" id="UP000253083"/>
    </source>
</evidence>
<feature type="active site" description="Charge relay system" evidence="4 5">
    <location>
        <position position="370"/>
    </location>
</feature>
<dbReference type="PROSITE" id="PS00138">
    <property type="entry name" value="SUBTILASE_SER"/>
    <property type="match status" value="1"/>
</dbReference>
<evidence type="ECO:0000256" key="6">
    <source>
        <dbReference type="RuleBase" id="RU003355"/>
    </source>
</evidence>
<dbReference type="GO" id="GO:0004252">
    <property type="term" value="F:serine-type endopeptidase activity"/>
    <property type="evidence" value="ECO:0007669"/>
    <property type="project" value="UniProtKB-UniRule"/>
</dbReference>
<dbReference type="InterPro" id="IPR023827">
    <property type="entry name" value="Peptidase_S8_Asp-AS"/>
</dbReference>
<dbReference type="Proteomes" id="UP000253083">
    <property type="component" value="Unassembled WGS sequence"/>
</dbReference>
<protein>
    <submittedName>
        <fullName evidence="9">Subtilase family protein</fullName>
    </submittedName>
</protein>
<accession>A0A395JQ73</accession>
<evidence type="ECO:0000256" key="7">
    <source>
        <dbReference type="SAM" id="SignalP"/>
    </source>
</evidence>
<evidence type="ECO:0000259" key="8">
    <source>
        <dbReference type="Pfam" id="PF00082"/>
    </source>
</evidence>
<keyword evidence="1 5" id="KW-0645">Protease</keyword>
<dbReference type="PROSITE" id="PS00018">
    <property type="entry name" value="EF_HAND_1"/>
    <property type="match status" value="1"/>
</dbReference>
<dbReference type="GO" id="GO:0016485">
    <property type="term" value="P:protein processing"/>
    <property type="evidence" value="ECO:0007669"/>
    <property type="project" value="TreeGrafter"/>
</dbReference>
<comment type="caution">
    <text evidence="9">The sequence shown here is derived from an EMBL/GenBank/DDBJ whole genome shotgun (WGS) entry which is preliminary data.</text>
</comment>
<keyword evidence="10" id="KW-1185">Reference proteome</keyword>
<keyword evidence="3 5" id="KW-0720">Serine protease</keyword>
<evidence type="ECO:0000256" key="1">
    <source>
        <dbReference type="ARBA" id="ARBA00022670"/>
    </source>
</evidence>
<dbReference type="PROSITE" id="PS51892">
    <property type="entry name" value="SUBTILASE"/>
    <property type="match status" value="1"/>
</dbReference>
<evidence type="ECO:0000256" key="3">
    <source>
        <dbReference type="ARBA" id="ARBA00022825"/>
    </source>
</evidence>
<dbReference type="Pfam" id="PF00082">
    <property type="entry name" value="Peptidase_S8"/>
    <property type="match status" value="2"/>
</dbReference>
<dbReference type="InterPro" id="IPR015500">
    <property type="entry name" value="Peptidase_S8_subtilisin-rel"/>
</dbReference>
<gene>
    <name evidence="9" type="ORF">DFR28_101879</name>
</gene>
<evidence type="ECO:0000256" key="5">
    <source>
        <dbReference type="PROSITE-ProRule" id="PRU01240"/>
    </source>
</evidence>
<dbReference type="InterPro" id="IPR000209">
    <property type="entry name" value="Peptidase_S8/S53_dom"/>
</dbReference>